<feature type="region of interest" description="Disordered" evidence="1">
    <location>
        <begin position="1"/>
        <end position="76"/>
    </location>
</feature>
<sequence length="141" mass="15414">MGDLMRNKHDNILTVRPNISLSGPSPQGDLPLPPKTTASWLSEPPPPPPSSEHASHTRNVAKINRRSSSPVEHGPDLIYTSYRSYDLLSPSSESQPPVNRHLSQDIDASLCVVTRQPPSTSLLPKPPDQPLEEPNDLPQPP</sequence>
<organism evidence="2 3">
    <name type="scientific">Arabis alpina</name>
    <name type="common">Alpine rock-cress</name>
    <dbReference type="NCBI Taxonomy" id="50452"/>
    <lineage>
        <taxon>Eukaryota</taxon>
        <taxon>Viridiplantae</taxon>
        <taxon>Streptophyta</taxon>
        <taxon>Embryophyta</taxon>
        <taxon>Tracheophyta</taxon>
        <taxon>Spermatophyta</taxon>
        <taxon>Magnoliopsida</taxon>
        <taxon>eudicotyledons</taxon>
        <taxon>Gunneridae</taxon>
        <taxon>Pentapetalae</taxon>
        <taxon>rosids</taxon>
        <taxon>malvids</taxon>
        <taxon>Brassicales</taxon>
        <taxon>Brassicaceae</taxon>
        <taxon>Arabideae</taxon>
        <taxon>Arabis</taxon>
    </lineage>
</organism>
<dbReference type="AlphaFoldDB" id="A0A087FXP3"/>
<dbReference type="EMBL" id="KL989649">
    <property type="protein sequence ID" value="KFK22395.1"/>
    <property type="molecule type" value="Genomic_DNA"/>
</dbReference>
<gene>
    <name evidence="2" type="ORF">AALP_AAs52006U000200</name>
</gene>
<reference evidence="3" key="1">
    <citation type="journal article" date="2015" name="Nat. Plants">
        <title>Genome expansion of Arabis alpina linked with retrotransposition and reduced symmetric DNA methylation.</title>
        <authorList>
            <person name="Willing E.M."/>
            <person name="Rawat V."/>
            <person name="Mandakova T."/>
            <person name="Maumus F."/>
            <person name="James G.V."/>
            <person name="Nordstroem K.J."/>
            <person name="Becker C."/>
            <person name="Warthmann N."/>
            <person name="Chica C."/>
            <person name="Szarzynska B."/>
            <person name="Zytnicki M."/>
            <person name="Albani M.C."/>
            <person name="Kiefer C."/>
            <person name="Bergonzi S."/>
            <person name="Castaings L."/>
            <person name="Mateos J.L."/>
            <person name="Berns M.C."/>
            <person name="Bujdoso N."/>
            <person name="Piofczyk T."/>
            <person name="de Lorenzo L."/>
            <person name="Barrero-Sicilia C."/>
            <person name="Mateos I."/>
            <person name="Piednoel M."/>
            <person name="Hagmann J."/>
            <person name="Chen-Min-Tao R."/>
            <person name="Iglesias-Fernandez R."/>
            <person name="Schuster S.C."/>
            <person name="Alonso-Blanco C."/>
            <person name="Roudier F."/>
            <person name="Carbonero P."/>
            <person name="Paz-Ares J."/>
            <person name="Davis S.J."/>
            <person name="Pecinka A."/>
            <person name="Quesneville H."/>
            <person name="Colot V."/>
            <person name="Lysak M.A."/>
            <person name="Weigel D."/>
            <person name="Coupland G."/>
            <person name="Schneeberger K."/>
        </authorList>
    </citation>
    <scope>NUCLEOTIDE SEQUENCE [LARGE SCALE GENOMIC DNA]</scope>
    <source>
        <strain evidence="3">cv. Pajares</strain>
    </source>
</reference>
<dbReference type="Proteomes" id="UP000029120">
    <property type="component" value="Unassembled WGS sequence"/>
</dbReference>
<keyword evidence="3" id="KW-1185">Reference proteome</keyword>
<evidence type="ECO:0000313" key="2">
    <source>
        <dbReference type="EMBL" id="KFK22395.1"/>
    </source>
</evidence>
<feature type="region of interest" description="Disordered" evidence="1">
    <location>
        <begin position="112"/>
        <end position="141"/>
    </location>
</feature>
<name>A0A087FXP3_ARAAL</name>
<proteinExistence type="predicted"/>
<feature type="compositionally biased region" description="Basic and acidic residues" evidence="1">
    <location>
        <begin position="1"/>
        <end position="11"/>
    </location>
</feature>
<accession>A0A087FXP3</accession>
<protein>
    <submittedName>
        <fullName evidence="2">Uncharacterized protein</fullName>
    </submittedName>
</protein>
<evidence type="ECO:0000256" key="1">
    <source>
        <dbReference type="SAM" id="MobiDB-lite"/>
    </source>
</evidence>
<dbReference type="Gramene" id="KFK22395">
    <property type="protein sequence ID" value="KFK22395"/>
    <property type="gene ID" value="AALP_AAs52006U000200"/>
</dbReference>
<evidence type="ECO:0000313" key="3">
    <source>
        <dbReference type="Proteomes" id="UP000029120"/>
    </source>
</evidence>